<comment type="similarity">
    <text evidence="5">Belongs to the zinc-containing alcohol dehydrogenase family.</text>
</comment>
<evidence type="ECO:0000256" key="3">
    <source>
        <dbReference type="ARBA" id="ARBA00022833"/>
    </source>
</evidence>
<dbReference type="PANTHER" id="PTHR43401:SF5">
    <property type="entry name" value="ALCOHOL DEHYDROGENASE-RELATED"/>
    <property type="match status" value="1"/>
</dbReference>
<evidence type="ECO:0000313" key="7">
    <source>
        <dbReference type="EMBL" id="MBK0418449.1"/>
    </source>
</evidence>
<dbReference type="PANTHER" id="PTHR43401">
    <property type="entry name" value="L-THREONINE 3-DEHYDROGENASE"/>
    <property type="match status" value="1"/>
</dbReference>
<dbReference type="GO" id="GO:0016491">
    <property type="term" value="F:oxidoreductase activity"/>
    <property type="evidence" value="ECO:0007669"/>
    <property type="project" value="UniProtKB-KW"/>
</dbReference>
<name>A0A934Q874_9MICO</name>
<evidence type="ECO:0000256" key="4">
    <source>
        <dbReference type="ARBA" id="ARBA00023002"/>
    </source>
</evidence>
<keyword evidence="4" id="KW-0560">Oxidoreductase</keyword>
<evidence type="ECO:0000313" key="8">
    <source>
        <dbReference type="Proteomes" id="UP000608530"/>
    </source>
</evidence>
<sequence>MRAVVFTGTGEFEIQEREVPRPGFKEVLIETAAVGICGTDVHVLDGEFEGTEYPIVPGHETSGTVLALGEGVNDGALDLAVGDRVVVSPNTFCGECEFCFTGRQNLCPFWSGMGVSGADGAVQETFVAPARNVFRLAPGTDLHQAALIEPLACAIHGWDVLPRRLGDHVLIYGAGTMGLMMAQLASRAGAASVTLVDLNEDRLRVAEECGIELRHTSADDAAREKWEVVIDCTGSIRAIEDALGRVKVGGTFHDFGVAPADQTARFSPFRVFRQELNIVGSMAYHNSFGRAVEMFEAGAIDAAPLLSHSFVLDDYAEALAMFREGRGRKIQIRPNDTESRVLLAC</sequence>
<dbReference type="InterPro" id="IPR011032">
    <property type="entry name" value="GroES-like_sf"/>
</dbReference>
<dbReference type="PROSITE" id="PS00059">
    <property type="entry name" value="ADH_ZINC"/>
    <property type="match status" value="1"/>
</dbReference>
<dbReference type="InterPro" id="IPR036291">
    <property type="entry name" value="NAD(P)-bd_dom_sf"/>
</dbReference>
<dbReference type="Pfam" id="PF08240">
    <property type="entry name" value="ADH_N"/>
    <property type="match status" value="1"/>
</dbReference>
<organism evidence="7 8">
    <name type="scientific">Leucobacter chromiisoli</name>
    <dbReference type="NCBI Taxonomy" id="2796471"/>
    <lineage>
        <taxon>Bacteria</taxon>
        <taxon>Bacillati</taxon>
        <taxon>Actinomycetota</taxon>
        <taxon>Actinomycetes</taxon>
        <taxon>Micrococcales</taxon>
        <taxon>Microbacteriaceae</taxon>
        <taxon>Leucobacter</taxon>
    </lineage>
</organism>
<dbReference type="SMART" id="SM00829">
    <property type="entry name" value="PKS_ER"/>
    <property type="match status" value="1"/>
</dbReference>
<dbReference type="SUPFAM" id="SSF51735">
    <property type="entry name" value="NAD(P)-binding Rossmann-fold domains"/>
    <property type="match status" value="1"/>
</dbReference>
<dbReference type="Gene3D" id="3.90.180.10">
    <property type="entry name" value="Medium-chain alcohol dehydrogenases, catalytic domain"/>
    <property type="match status" value="1"/>
</dbReference>
<dbReference type="GO" id="GO:0008270">
    <property type="term" value="F:zinc ion binding"/>
    <property type="evidence" value="ECO:0007669"/>
    <property type="project" value="InterPro"/>
</dbReference>
<reference evidence="7" key="1">
    <citation type="submission" date="2020-12" db="EMBL/GenBank/DDBJ databases">
        <title>Leucobacter sp. CAS1, isolated from Chromium sludge.</title>
        <authorList>
            <person name="Xu Z."/>
        </authorList>
    </citation>
    <scope>NUCLEOTIDE SEQUENCE</scope>
    <source>
        <strain evidence="7">CSA1</strain>
    </source>
</reference>
<comment type="cofactor">
    <cofactor evidence="1 5">
        <name>Zn(2+)</name>
        <dbReference type="ChEBI" id="CHEBI:29105"/>
    </cofactor>
</comment>
<feature type="domain" description="Enoyl reductase (ER)" evidence="6">
    <location>
        <begin position="8"/>
        <end position="332"/>
    </location>
</feature>
<evidence type="ECO:0000259" key="6">
    <source>
        <dbReference type="SMART" id="SM00829"/>
    </source>
</evidence>
<keyword evidence="2 5" id="KW-0479">Metal-binding</keyword>
<proteinExistence type="inferred from homology"/>
<dbReference type="AlphaFoldDB" id="A0A934Q874"/>
<dbReference type="Gene3D" id="3.40.50.720">
    <property type="entry name" value="NAD(P)-binding Rossmann-like Domain"/>
    <property type="match status" value="1"/>
</dbReference>
<protein>
    <submittedName>
        <fullName evidence="7">Zinc-dependent alcohol dehydrogenase family protein</fullName>
    </submittedName>
</protein>
<keyword evidence="3 5" id="KW-0862">Zinc</keyword>
<dbReference type="Proteomes" id="UP000608530">
    <property type="component" value="Unassembled WGS sequence"/>
</dbReference>
<dbReference type="Pfam" id="PF00107">
    <property type="entry name" value="ADH_zinc_N"/>
    <property type="match status" value="1"/>
</dbReference>
<gene>
    <name evidence="7" type="ORF">JD276_05300</name>
</gene>
<dbReference type="SUPFAM" id="SSF50129">
    <property type="entry name" value="GroES-like"/>
    <property type="match status" value="1"/>
</dbReference>
<dbReference type="CDD" id="cd08234">
    <property type="entry name" value="threonine_DH_like"/>
    <property type="match status" value="1"/>
</dbReference>
<evidence type="ECO:0000256" key="1">
    <source>
        <dbReference type="ARBA" id="ARBA00001947"/>
    </source>
</evidence>
<dbReference type="InterPro" id="IPR002328">
    <property type="entry name" value="ADH_Zn_CS"/>
</dbReference>
<comment type="caution">
    <text evidence="7">The sequence shown here is derived from an EMBL/GenBank/DDBJ whole genome shotgun (WGS) entry which is preliminary data.</text>
</comment>
<dbReference type="InterPro" id="IPR050129">
    <property type="entry name" value="Zn_alcohol_dh"/>
</dbReference>
<evidence type="ECO:0000256" key="5">
    <source>
        <dbReference type="RuleBase" id="RU361277"/>
    </source>
</evidence>
<dbReference type="EMBL" id="JAEHOH010000006">
    <property type="protein sequence ID" value="MBK0418449.1"/>
    <property type="molecule type" value="Genomic_DNA"/>
</dbReference>
<accession>A0A934Q874</accession>
<dbReference type="InterPro" id="IPR013149">
    <property type="entry name" value="ADH-like_C"/>
</dbReference>
<dbReference type="InterPro" id="IPR013154">
    <property type="entry name" value="ADH-like_N"/>
</dbReference>
<evidence type="ECO:0000256" key="2">
    <source>
        <dbReference type="ARBA" id="ARBA00022723"/>
    </source>
</evidence>
<dbReference type="InterPro" id="IPR020843">
    <property type="entry name" value="ER"/>
</dbReference>
<keyword evidence="8" id="KW-1185">Reference proteome</keyword>